<accession>A0A0R2N1X4</accession>
<evidence type="ECO:0000313" key="1">
    <source>
        <dbReference type="EMBL" id="KRO18013.1"/>
    </source>
</evidence>
<protein>
    <recommendedName>
        <fullName evidence="3">DUF2508 family protein</fullName>
    </recommendedName>
</protein>
<reference evidence="1 2" key="1">
    <citation type="journal article" date="2015" name="Genome Announc.">
        <title>Expanding the biotechnology potential of lactobacilli through comparative genomics of 213 strains and associated genera.</title>
        <authorList>
            <person name="Sun Z."/>
            <person name="Harris H.M."/>
            <person name="McCann A."/>
            <person name="Guo C."/>
            <person name="Argimon S."/>
            <person name="Zhang W."/>
            <person name="Yang X."/>
            <person name="Jeffery I.B."/>
            <person name="Cooney J.C."/>
            <person name="Kagawa T.F."/>
            <person name="Liu W."/>
            <person name="Song Y."/>
            <person name="Salvetti E."/>
            <person name="Wrobel A."/>
            <person name="Rasinkangas P."/>
            <person name="Parkhill J."/>
            <person name="Rea M.C."/>
            <person name="O'Sullivan O."/>
            <person name="Ritari J."/>
            <person name="Douillard F.P."/>
            <person name="Paul Ross R."/>
            <person name="Yang R."/>
            <person name="Briner A.E."/>
            <person name="Felis G.E."/>
            <person name="de Vos W.M."/>
            <person name="Barrangou R."/>
            <person name="Klaenhammer T.R."/>
            <person name="Caufield P.W."/>
            <person name="Cui Y."/>
            <person name="Zhang H."/>
            <person name="O'Toole P.W."/>
        </authorList>
    </citation>
    <scope>NUCLEOTIDE SEQUENCE [LARGE SCALE GENOMIC DNA]</scope>
    <source>
        <strain evidence="1 2">DSM 24301</strain>
    </source>
</reference>
<name>A0A0R2N1X4_9LACO</name>
<dbReference type="Proteomes" id="UP000050969">
    <property type="component" value="Unassembled WGS sequence"/>
</dbReference>
<proteinExistence type="predicted"/>
<keyword evidence="2" id="KW-1185">Reference proteome</keyword>
<dbReference type="STRING" id="1293598.IV56_GL001809"/>
<organism evidence="1 2">
    <name type="scientific">Lacticaseibacillus saniviri JCM 17471 = DSM 24301</name>
    <dbReference type="NCBI Taxonomy" id="1293598"/>
    <lineage>
        <taxon>Bacteria</taxon>
        <taxon>Bacillati</taxon>
        <taxon>Bacillota</taxon>
        <taxon>Bacilli</taxon>
        <taxon>Lactobacillales</taxon>
        <taxon>Lactobacillaceae</taxon>
        <taxon>Lacticaseibacillus</taxon>
    </lineage>
</organism>
<dbReference type="RefSeq" id="WP_056992435.1">
    <property type="nucleotide sequence ID" value="NZ_JQCE01000006.1"/>
</dbReference>
<comment type="caution">
    <text evidence="1">The sequence shown here is derived from an EMBL/GenBank/DDBJ whole genome shotgun (WGS) entry which is preliminary data.</text>
</comment>
<evidence type="ECO:0000313" key="2">
    <source>
        <dbReference type="Proteomes" id="UP000050969"/>
    </source>
</evidence>
<gene>
    <name evidence="1" type="ORF">IV56_GL001809</name>
</gene>
<dbReference type="EMBL" id="JQCE01000006">
    <property type="protein sequence ID" value="KRO18013.1"/>
    <property type="molecule type" value="Genomic_DNA"/>
</dbReference>
<dbReference type="Pfam" id="PF10704">
    <property type="entry name" value="DUF2508"/>
    <property type="match status" value="1"/>
</dbReference>
<dbReference type="PATRIC" id="fig|1293598.4.peg.1883"/>
<dbReference type="AlphaFoldDB" id="A0A0R2N1X4"/>
<evidence type="ECO:0008006" key="3">
    <source>
        <dbReference type="Google" id="ProtNLM"/>
    </source>
</evidence>
<sequence>MFGRTKHQLKTQADQQLLEDIEEARLQIRLKRDLMTQMTDTDEQLKMSLLIQQGIFNFLYHQARVRQVSPKQVAAITAQRMNRDY</sequence>
<dbReference type="InterPro" id="IPR019644">
    <property type="entry name" value="DUF2508"/>
</dbReference>